<dbReference type="AlphaFoldDB" id="A0A1H1E0Q9"/>
<feature type="transmembrane region" description="Helical" evidence="7">
    <location>
        <begin position="123"/>
        <end position="143"/>
    </location>
</feature>
<feature type="domain" description="ABC transmembrane type-1" evidence="8">
    <location>
        <begin position="58"/>
        <end position="238"/>
    </location>
</feature>
<dbReference type="STRING" id="37928.SAMN04489742_2684"/>
<evidence type="ECO:0000256" key="5">
    <source>
        <dbReference type="ARBA" id="ARBA00022989"/>
    </source>
</evidence>
<evidence type="ECO:0000256" key="2">
    <source>
        <dbReference type="ARBA" id="ARBA00022448"/>
    </source>
</evidence>
<keyword evidence="10" id="KW-1185">Reference proteome</keyword>
<accession>A0A1H1E0Q9</accession>
<evidence type="ECO:0000256" key="4">
    <source>
        <dbReference type="ARBA" id="ARBA00022692"/>
    </source>
</evidence>
<keyword evidence="4 7" id="KW-0812">Transmembrane</keyword>
<evidence type="ECO:0000313" key="10">
    <source>
        <dbReference type="Proteomes" id="UP000181917"/>
    </source>
</evidence>
<feature type="transmembrane region" description="Helical" evidence="7">
    <location>
        <begin position="217"/>
        <end position="234"/>
    </location>
</feature>
<proteinExistence type="inferred from homology"/>
<keyword evidence="2 7" id="KW-0813">Transport</keyword>
<dbReference type="Gene3D" id="1.10.3720.10">
    <property type="entry name" value="MetI-like"/>
    <property type="match status" value="1"/>
</dbReference>
<dbReference type="KEGG" id="acry:AC20117_04020"/>
<dbReference type="PANTHER" id="PTHR30151">
    <property type="entry name" value="ALKANE SULFONATE ABC TRANSPORTER-RELATED, MEMBRANE SUBUNIT"/>
    <property type="match status" value="1"/>
</dbReference>
<feature type="transmembrane region" description="Helical" evidence="7">
    <location>
        <begin position="7"/>
        <end position="25"/>
    </location>
</feature>
<dbReference type="InterPro" id="IPR000515">
    <property type="entry name" value="MetI-like"/>
</dbReference>
<feature type="transmembrane region" description="Helical" evidence="7">
    <location>
        <begin position="99"/>
        <end position="117"/>
    </location>
</feature>
<dbReference type="PROSITE" id="PS50928">
    <property type="entry name" value="ABC_TM1"/>
    <property type="match status" value="1"/>
</dbReference>
<feature type="transmembrane region" description="Helical" evidence="7">
    <location>
        <begin position="164"/>
        <end position="197"/>
    </location>
</feature>
<gene>
    <name evidence="9" type="ORF">SAMN04489742_2684</name>
</gene>
<dbReference type="GO" id="GO:0055085">
    <property type="term" value="P:transmembrane transport"/>
    <property type="evidence" value="ECO:0007669"/>
    <property type="project" value="InterPro"/>
</dbReference>
<dbReference type="Proteomes" id="UP000181917">
    <property type="component" value="Unassembled WGS sequence"/>
</dbReference>
<organism evidence="9 10">
    <name type="scientific">Crystallibacter crystallopoietes</name>
    <dbReference type="NCBI Taxonomy" id="37928"/>
    <lineage>
        <taxon>Bacteria</taxon>
        <taxon>Bacillati</taxon>
        <taxon>Actinomycetota</taxon>
        <taxon>Actinomycetes</taxon>
        <taxon>Micrococcales</taxon>
        <taxon>Micrococcaceae</taxon>
        <taxon>Crystallibacter</taxon>
    </lineage>
</organism>
<name>A0A1H1E0Q9_9MICC</name>
<feature type="transmembrane region" description="Helical" evidence="7">
    <location>
        <begin position="62"/>
        <end position="87"/>
    </location>
</feature>
<keyword evidence="3" id="KW-1003">Cell membrane</keyword>
<evidence type="ECO:0000256" key="3">
    <source>
        <dbReference type="ARBA" id="ARBA00022475"/>
    </source>
</evidence>
<evidence type="ECO:0000313" key="9">
    <source>
        <dbReference type="EMBL" id="SDQ81716.1"/>
    </source>
</evidence>
<dbReference type="InterPro" id="IPR035906">
    <property type="entry name" value="MetI-like_sf"/>
</dbReference>
<comment type="subcellular location">
    <subcellularLocation>
        <location evidence="1 7">Cell membrane</location>
        <topology evidence="1 7">Multi-pass membrane protein</topology>
    </subcellularLocation>
</comment>
<keyword evidence="6 7" id="KW-0472">Membrane</keyword>
<dbReference type="EMBL" id="FNKH01000002">
    <property type="protein sequence ID" value="SDQ81716.1"/>
    <property type="molecule type" value="Genomic_DNA"/>
</dbReference>
<reference evidence="9 10" key="1">
    <citation type="submission" date="2016-10" db="EMBL/GenBank/DDBJ databases">
        <authorList>
            <person name="de Groot N.N."/>
        </authorList>
    </citation>
    <scope>NUCLEOTIDE SEQUENCE [LARGE SCALE GENOMIC DNA]</scope>
    <source>
        <strain evidence="9 10">DSM 20117</strain>
    </source>
</reference>
<evidence type="ECO:0000256" key="7">
    <source>
        <dbReference type="RuleBase" id="RU363032"/>
    </source>
</evidence>
<protein>
    <submittedName>
        <fullName evidence="9">ABC-type nitrate/sulfonate/bicarbonate transport system, permease component</fullName>
    </submittedName>
</protein>
<dbReference type="GO" id="GO:0005886">
    <property type="term" value="C:plasma membrane"/>
    <property type="evidence" value="ECO:0007669"/>
    <property type="project" value="UniProtKB-SubCell"/>
</dbReference>
<dbReference type="SUPFAM" id="SSF161098">
    <property type="entry name" value="MetI-like"/>
    <property type="match status" value="1"/>
</dbReference>
<dbReference type="Pfam" id="PF00528">
    <property type="entry name" value="BPD_transp_1"/>
    <property type="match status" value="1"/>
</dbReference>
<keyword evidence="5 7" id="KW-1133">Transmembrane helix</keyword>
<comment type="similarity">
    <text evidence="7">Belongs to the binding-protein-dependent transport system permease family.</text>
</comment>
<sequence>MKTQIKPAAVGALGIAGALLLWQYLATGPMNDSALPTPGHAIAELAALLATGTFWADLADTILIALGGLAISAVAGVAAGLLIGSFAPVRYATMAVLEFLKPIPPIVVLPLVVLVLGPTAQMSWVLVVIGCALPIVMQTVAGVHDTDPVARDTARSYGMGHAEILLLVTLPGAMPFIGTAMRVAAPAALVVAVVAGLLGGGPGLGQSIYQAQAAGDFPVLYALVLVLGLLGLVFQGATRLAERRLLHWHESYREVVL</sequence>
<dbReference type="OrthoDB" id="5458199at2"/>
<dbReference type="PANTHER" id="PTHR30151:SF0">
    <property type="entry name" value="ABC TRANSPORTER PERMEASE PROTEIN MJ0413-RELATED"/>
    <property type="match status" value="1"/>
</dbReference>
<evidence type="ECO:0000256" key="6">
    <source>
        <dbReference type="ARBA" id="ARBA00023136"/>
    </source>
</evidence>
<evidence type="ECO:0000256" key="1">
    <source>
        <dbReference type="ARBA" id="ARBA00004651"/>
    </source>
</evidence>
<evidence type="ECO:0000259" key="8">
    <source>
        <dbReference type="PROSITE" id="PS50928"/>
    </source>
</evidence>
<dbReference type="RefSeq" id="WP_074700881.1">
    <property type="nucleotide sequence ID" value="NZ_CP018863.1"/>
</dbReference>